<dbReference type="Proteomes" id="UP001341281">
    <property type="component" value="Chromosome 02"/>
</dbReference>
<dbReference type="InterPro" id="IPR017907">
    <property type="entry name" value="Znf_RING_CS"/>
</dbReference>
<dbReference type="PANTHER" id="PTHR46616">
    <property type="entry name" value="UBIQUITIN-PROTEIN LIGASE"/>
    <property type="match status" value="1"/>
</dbReference>
<dbReference type="PROSITE" id="PS00518">
    <property type="entry name" value="ZF_RING_1"/>
    <property type="match status" value="1"/>
</dbReference>
<accession>A0AAQ3SMZ3</accession>
<gene>
    <name evidence="8" type="ORF">U9M48_007717</name>
</gene>
<reference evidence="8 9" key="1">
    <citation type="submission" date="2024-02" db="EMBL/GenBank/DDBJ databases">
        <title>High-quality chromosome-scale genome assembly of Pensacola bahiagrass (Paspalum notatum Flugge var. saurae).</title>
        <authorList>
            <person name="Vega J.M."/>
            <person name="Podio M."/>
            <person name="Orjuela J."/>
            <person name="Siena L.A."/>
            <person name="Pessino S.C."/>
            <person name="Combes M.C."/>
            <person name="Mariac C."/>
            <person name="Albertini E."/>
            <person name="Pupilli F."/>
            <person name="Ortiz J.P.A."/>
            <person name="Leblanc O."/>
        </authorList>
    </citation>
    <scope>NUCLEOTIDE SEQUENCE [LARGE SCALE GENOMIC DNA]</scope>
    <source>
        <strain evidence="8">R1</strain>
        <tissue evidence="8">Leaf</tissue>
    </source>
</reference>
<feature type="compositionally biased region" description="Low complexity" evidence="5">
    <location>
        <begin position="31"/>
        <end position="42"/>
    </location>
</feature>
<dbReference type="PROSITE" id="PS50089">
    <property type="entry name" value="ZF_RING_2"/>
    <property type="match status" value="1"/>
</dbReference>
<feature type="transmembrane region" description="Helical" evidence="6">
    <location>
        <begin position="263"/>
        <end position="287"/>
    </location>
</feature>
<keyword evidence="6" id="KW-0812">Transmembrane</keyword>
<feature type="domain" description="RING-type" evidence="7">
    <location>
        <begin position="106"/>
        <end position="161"/>
    </location>
</feature>
<feature type="non-terminal residue" evidence="8">
    <location>
        <position position="1"/>
    </location>
</feature>
<keyword evidence="6" id="KW-0472">Membrane</keyword>
<evidence type="ECO:0000256" key="4">
    <source>
        <dbReference type="PROSITE-ProRule" id="PRU00175"/>
    </source>
</evidence>
<keyword evidence="6" id="KW-1133">Transmembrane helix</keyword>
<dbReference type="Pfam" id="PF13445">
    <property type="entry name" value="zf-RING_UBOX"/>
    <property type="match status" value="1"/>
</dbReference>
<dbReference type="PANTHER" id="PTHR46616:SF3">
    <property type="entry name" value="OS03G0427100 PROTEIN"/>
    <property type="match status" value="1"/>
</dbReference>
<evidence type="ECO:0000256" key="6">
    <source>
        <dbReference type="SAM" id="Phobius"/>
    </source>
</evidence>
<evidence type="ECO:0000313" key="9">
    <source>
        <dbReference type="Proteomes" id="UP001341281"/>
    </source>
</evidence>
<name>A0AAQ3SMZ3_PASNO</name>
<feature type="compositionally biased region" description="Basic and acidic residues" evidence="5">
    <location>
        <begin position="195"/>
        <end position="204"/>
    </location>
</feature>
<evidence type="ECO:0000313" key="8">
    <source>
        <dbReference type="EMBL" id="WVZ57319.1"/>
    </source>
</evidence>
<proteinExistence type="predicted"/>
<feature type="region of interest" description="Disordered" evidence="5">
    <location>
        <begin position="195"/>
        <end position="246"/>
    </location>
</feature>
<feature type="compositionally biased region" description="Pro residues" evidence="5">
    <location>
        <begin position="16"/>
        <end position="30"/>
    </location>
</feature>
<keyword evidence="3" id="KW-0862">Zinc</keyword>
<protein>
    <recommendedName>
        <fullName evidence="7">RING-type domain-containing protein</fullName>
    </recommendedName>
</protein>
<dbReference type="InterPro" id="IPR013083">
    <property type="entry name" value="Znf_RING/FYVE/PHD"/>
</dbReference>
<evidence type="ECO:0000256" key="3">
    <source>
        <dbReference type="ARBA" id="ARBA00022833"/>
    </source>
</evidence>
<evidence type="ECO:0000256" key="1">
    <source>
        <dbReference type="ARBA" id="ARBA00022723"/>
    </source>
</evidence>
<feature type="transmembrane region" description="Helical" evidence="6">
    <location>
        <begin position="293"/>
        <end position="316"/>
    </location>
</feature>
<evidence type="ECO:0000259" key="7">
    <source>
        <dbReference type="PROSITE" id="PS50089"/>
    </source>
</evidence>
<feature type="compositionally biased region" description="Polar residues" evidence="5">
    <location>
        <begin position="205"/>
        <end position="226"/>
    </location>
</feature>
<evidence type="ECO:0000256" key="5">
    <source>
        <dbReference type="SAM" id="MobiDB-lite"/>
    </source>
</evidence>
<keyword evidence="1" id="KW-0479">Metal-binding</keyword>
<sequence length="470" mass="52119">MAAPQPSKPVYFPSGHPQPPRQPPQIPNSFPPHSTQAATTTAAAAAASLSRASLPTPQLTEMWGFASNAWASGLGKRSPPNFPSSSAACSDDEASSCTSREEGLECPICWESFNIVENVPYVLWCGHSMCKNCILGLQWAVIKVPTVPIQLPFFVCCPWCNLLSLRILYKGNLTFPRKNYFLLWMVEGMNGERARSRPAVHSEQHTPWLSSSSRTNGNAGYSNPTRRSLPPQVDTSHTDANHGNRGVPLLNAERVQASLRKSLSFLVHLTAKFPLVFIFLLIVLYAIPASAAVLLLYILITVLFALPSFLILYFAYPSLDWLRTFTPADMSIAAHRTRGRNDQSASIAHTCFLWRGSNLASWQPSGWCLGCPEAKEDDDSSKPTCPLGRHGYLGKYTRQLHPSPHGCHRLRILLVILGSQLGDLDVHGWTSYAESNRKGDWIVSFLFGRRIESQRLGFQFEASSRRKILD</sequence>
<keyword evidence="2 4" id="KW-0863">Zinc-finger</keyword>
<organism evidence="8 9">
    <name type="scientific">Paspalum notatum var. saurae</name>
    <dbReference type="NCBI Taxonomy" id="547442"/>
    <lineage>
        <taxon>Eukaryota</taxon>
        <taxon>Viridiplantae</taxon>
        <taxon>Streptophyta</taxon>
        <taxon>Embryophyta</taxon>
        <taxon>Tracheophyta</taxon>
        <taxon>Spermatophyta</taxon>
        <taxon>Magnoliopsida</taxon>
        <taxon>Liliopsida</taxon>
        <taxon>Poales</taxon>
        <taxon>Poaceae</taxon>
        <taxon>PACMAD clade</taxon>
        <taxon>Panicoideae</taxon>
        <taxon>Andropogonodae</taxon>
        <taxon>Paspaleae</taxon>
        <taxon>Paspalinae</taxon>
        <taxon>Paspalum</taxon>
    </lineage>
</organism>
<dbReference type="SUPFAM" id="SSF57850">
    <property type="entry name" value="RING/U-box"/>
    <property type="match status" value="1"/>
</dbReference>
<dbReference type="EMBL" id="CP144746">
    <property type="protein sequence ID" value="WVZ57319.1"/>
    <property type="molecule type" value="Genomic_DNA"/>
</dbReference>
<dbReference type="InterPro" id="IPR001841">
    <property type="entry name" value="Znf_RING"/>
</dbReference>
<dbReference type="InterPro" id="IPR027370">
    <property type="entry name" value="Znf-RING_euk"/>
</dbReference>
<dbReference type="AlphaFoldDB" id="A0AAQ3SMZ3"/>
<dbReference type="Gene3D" id="3.30.40.10">
    <property type="entry name" value="Zinc/RING finger domain, C3HC4 (zinc finger)"/>
    <property type="match status" value="1"/>
</dbReference>
<dbReference type="GO" id="GO:0008270">
    <property type="term" value="F:zinc ion binding"/>
    <property type="evidence" value="ECO:0007669"/>
    <property type="project" value="UniProtKB-KW"/>
</dbReference>
<feature type="region of interest" description="Disordered" evidence="5">
    <location>
        <begin position="1"/>
        <end position="42"/>
    </location>
</feature>
<keyword evidence="9" id="KW-1185">Reference proteome</keyword>
<evidence type="ECO:0000256" key="2">
    <source>
        <dbReference type="ARBA" id="ARBA00022771"/>
    </source>
</evidence>